<feature type="compositionally biased region" description="Acidic residues" evidence="1">
    <location>
        <begin position="443"/>
        <end position="458"/>
    </location>
</feature>
<feature type="compositionally biased region" description="Basic residues" evidence="1">
    <location>
        <begin position="409"/>
        <end position="418"/>
    </location>
</feature>
<evidence type="ECO:0000256" key="1">
    <source>
        <dbReference type="SAM" id="MobiDB-lite"/>
    </source>
</evidence>
<dbReference type="OrthoDB" id="5382953at2759"/>
<dbReference type="AlphaFoldDB" id="A0A9P4SAP9"/>
<dbReference type="Proteomes" id="UP000799429">
    <property type="component" value="Unassembled WGS sequence"/>
</dbReference>
<accession>A0A9P4SAP9</accession>
<evidence type="ECO:0000313" key="2">
    <source>
        <dbReference type="EMBL" id="KAF2838128.1"/>
    </source>
</evidence>
<sequence>MPVPESSVLQPRNPRLVDDNQWAEFQLLGVEVHDMEAEKKGKSGKGLWGNLLEADVVNPMKVVGKLEEVGKANVHLLRKQNYQKHVVIEVGPVTRFSYGQMHDGAMAIWAAGAAGWFLIKPSRGYREVYSFMTESIQLLYYVADLYRERSKVSAKEIFMGYAEEHPDKCEFLEDAADRFYAHKDFLILSMLEHKEGIAWGNTRFYHHMKSRFPEDFDRMREKIEAKVKSEASAAAAAADANTSAKWKGRTKRSRSIESKDTHDTTSTVPSAPKKDDAWWQAQILWDFMQIAQASNLVHSNELNIAGFSRALYERYDLANPTQAANYIRAHATNLIWMMEHKRRPTIVWREQTIHTQLSSAKLAPATLNKMLALRIHRRKDIAPIPRSEETEDSGEETSTSEIARARRLHHAQKGRLSVRRPISSKFSGKGTAHGKSSSRAEPEAEEDDEMLDPNEEADLASPLKRKGPSRPSVPRKRKSSATNLTTPPISSASEEDEDEDEELNEEELKTIEASLPLRPKSSLFPTRPSTNSFLTGPAPVIPILLTTPLRPTTSNAPGDVWVCTEDGCVHKVYGASTDEGKRLVREHGEWHEDRERGDGRIELVRREAGQVGVLGVSHLLKRIREMSELNRGGGGGEAGAKGLGEQVRVKF</sequence>
<comment type="caution">
    <text evidence="2">The sequence shown here is derived from an EMBL/GenBank/DDBJ whole genome shotgun (WGS) entry which is preliminary data.</text>
</comment>
<feature type="region of interest" description="Disordered" evidence="1">
    <location>
        <begin position="382"/>
        <end position="401"/>
    </location>
</feature>
<name>A0A9P4SAP9_9PEZI</name>
<feature type="compositionally biased region" description="Polar residues" evidence="1">
    <location>
        <begin position="481"/>
        <end position="492"/>
    </location>
</feature>
<proteinExistence type="predicted"/>
<evidence type="ECO:0000313" key="3">
    <source>
        <dbReference type="Proteomes" id="UP000799429"/>
    </source>
</evidence>
<feature type="compositionally biased region" description="Acidic residues" evidence="1">
    <location>
        <begin position="493"/>
        <end position="505"/>
    </location>
</feature>
<protein>
    <recommendedName>
        <fullName evidence="4">DNA (cytosine-5)-methyltransferase 1 replication foci domain-containing protein</fullName>
    </recommendedName>
</protein>
<evidence type="ECO:0008006" key="4">
    <source>
        <dbReference type="Google" id="ProtNLM"/>
    </source>
</evidence>
<reference evidence="2" key="1">
    <citation type="journal article" date="2020" name="Stud. Mycol.">
        <title>101 Dothideomycetes genomes: a test case for predicting lifestyles and emergence of pathogens.</title>
        <authorList>
            <person name="Haridas S."/>
            <person name="Albert R."/>
            <person name="Binder M."/>
            <person name="Bloem J."/>
            <person name="Labutti K."/>
            <person name="Salamov A."/>
            <person name="Andreopoulos B."/>
            <person name="Baker S."/>
            <person name="Barry K."/>
            <person name="Bills G."/>
            <person name="Bluhm B."/>
            <person name="Cannon C."/>
            <person name="Castanera R."/>
            <person name="Culley D."/>
            <person name="Daum C."/>
            <person name="Ezra D."/>
            <person name="Gonzalez J."/>
            <person name="Henrissat B."/>
            <person name="Kuo A."/>
            <person name="Liang C."/>
            <person name="Lipzen A."/>
            <person name="Lutzoni F."/>
            <person name="Magnuson J."/>
            <person name="Mondo S."/>
            <person name="Nolan M."/>
            <person name="Ohm R."/>
            <person name="Pangilinan J."/>
            <person name="Park H.-J."/>
            <person name="Ramirez L."/>
            <person name="Alfaro M."/>
            <person name="Sun H."/>
            <person name="Tritt A."/>
            <person name="Yoshinaga Y."/>
            <person name="Zwiers L.-H."/>
            <person name="Turgeon B."/>
            <person name="Goodwin S."/>
            <person name="Spatafora J."/>
            <person name="Crous P."/>
            <person name="Grigoriev I."/>
        </authorList>
    </citation>
    <scope>NUCLEOTIDE SEQUENCE</scope>
    <source>
        <strain evidence="2">CBS 101060</strain>
    </source>
</reference>
<feature type="region of interest" description="Disordered" evidence="1">
    <location>
        <begin position="409"/>
        <end position="514"/>
    </location>
</feature>
<gene>
    <name evidence="2" type="ORF">M501DRAFT_1017154</name>
</gene>
<keyword evidence="3" id="KW-1185">Reference proteome</keyword>
<organism evidence="2 3">
    <name type="scientific">Patellaria atrata CBS 101060</name>
    <dbReference type="NCBI Taxonomy" id="1346257"/>
    <lineage>
        <taxon>Eukaryota</taxon>
        <taxon>Fungi</taxon>
        <taxon>Dikarya</taxon>
        <taxon>Ascomycota</taxon>
        <taxon>Pezizomycotina</taxon>
        <taxon>Dothideomycetes</taxon>
        <taxon>Dothideomycetes incertae sedis</taxon>
        <taxon>Patellariales</taxon>
        <taxon>Patellariaceae</taxon>
        <taxon>Patellaria</taxon>
    </lineage>
</organism>
<feature type="compositionally biased region" description="Basic residues" evidence="1">
    <location>
        <begin position="463"/>
        <end position="479"/>
    </location>
</feature>
<feature type="region of interest" description="Disordered" evidence="1">
    <location>
        <begin position="240"/>
        <end position="273"/>
    </location>
</feature>
<feature type="compositionally biased region" description="Basic and acidic residues" evidence="1">
    <location>
        <begin position="254"/>
        <end position="263"/>
    </location>
</feature>
<dbReference type="EMBL" id="MU006097">
    <property type="protein sequence ID" value="KAF2838128.1"/>
    <property type="molecule type" value="Genomic_DNA"/>
</dbReference>